<evidence type="ECO:0000313" key="2">
    <source>
        <dbReference type="EMBL" id="QJW85912.1"/>
    </source>
</evidence>
<sequence length="364" mass="39776">MHGPCPDQLAHAPARCNHSRPQAQPAAPQSGGAQRPRSAHAHDRSRRSGAPVLAQDLVLLSAGELRVVLAPSAGGSIASFTREWQEGRRRRELHWMRPATASGLVARNPLAMASFPLVPFCNRIRDGRATFEGREIRVPPNHPGEDAPHPLHGIGWLCEWQVRSASATEAELALAVEASEACPWRFACTQRFRLDEGALAVEMTITNEDTAAMPAGIGHHPYFPHHPGTVLTSPAEAMWVGDAEVMPVRLETTGAVQRLREGVRLSELDLDNNFTGWSRTTRIDWPADLHGPARGLTMHADAPLDYFVLYCPAGYDAFCAEPVSQCTDWLNLLPQYGPGPLGGARVEPGQTLTARFRLEPHWPA</sequence>
<dbReference type="InterPro" id="IPR008183">
    <property type="entry name" value="Aldose_1/G6P_1-epimerase"/>
</dbReference>
<feature type="compositionally biased region" description="Basic residues" evidence="1">
    <location>
        <begin position="37"/>
        <end position="47"/>
    </location>
</feature>
<keyword evidence="3" id="KW-1185">Reference proteome</keyword>
<dbReference type="InterPro" id="IPR011013">
    <property type="entry name" value="Gal_mutarotase_sf_dom"/>
</dbReference>
<dbReference type="EMBL" id="CP053418">
    <property type="protein sequence ID" value="QJW85912.1"/>
    <property type="molecule type" value="Genomic_DNA"/>
</dbReference>
<dbReference type="Gene3D" id="2.70.98.10">
    <property type="match status" value="1"/>
</dbReference>
<dbReference type="InterPro" id="IPR014718">
    <property type="entry name" value="GH-type_carb-bd"/>
</dbReference>
<protein>
    <submittedName>
        <fullName evidence="2">Aldose 1-epimerase</fullName>
    </submittedName>
</protein>
<dbReference type="CDD" id="cd09021">
    <property type="entry name" value="Aldose_epim_Ec_YphB"/>
    <property type="match status" value="1"/>
</dbReference>
<name>A0ABX6P853_9BURK</name>
<reference evidence="2 3" key="1">
    <citation type="submission" date="2020-05" db="EMBL/GenBank/DDBJ databases">
        <title>Ramlibacter rhizophilus sp. nov., isolated from rhizosphere soil of national flower Mugunghwa from South Korea.</title>
        <authorList>
            <person name="Zheng-Fei Y."/>
            <person name="Huan T."/>
        </authorList>
    </citation>
    <scope>NUCLEOTIDE SEQUENCE [LARGE SCALE GENOMIC DNA]</scope>
    <source>
        <strain evidence="2 3">H242</strain>
    </source>
</reference>
<dbReference type="SUPFAM" id="SSF74650">
    <property type="entry name" value="Galactose mutarotase-like"/>
    <property type="match status" value="1"/>
</dbReference>
<organism evidence="2 3">
    <name type="scientific">Ramlibacter terrae</name>
    <dbReference type="NCBI Taxonomy" id="2732511"/>
    <lineage>
        <taxon>Bacteria</taxon>
        <taxon>Pseudomonadati</taxon>
        <taxon>Pseudomonadota</taxon>
        <taxon>Betaproteobacteria</taxon>
        <taxon>Burkholderiales</taxon>
        <taxon>Comamonadaceae</taxon>
        <taxon>Ramlibacter</taxon>
    </lineage>
</organism>
<evidence type="ECO:0000313" key="3">
    <source>
        <dbReference type="Proteomes" id="UP000500826"/>
    </source>
</evidence>
<evidence type="ECO:0000256" key="1">
    <source>
        <dbReference type="SAM" id="MobiDB-lite"/>
    </source>
</evidence>
<gene>
    <name evidence="2" type="ORF">HK414_23755</name>
</gene>
<accession>A0ABX6P853</accession>
<proteinExistence type="predicted"/>
<dbReference type="Proteomes" id="UP000500826">
    <property type="component" value="Chromosome"/>
</dbReference>
<feature type="region of interest" description="Disordered" evidence="1">
    <location>
        <begin position="1"/>
        <end position="49"/>
    </location>
</feature>
<dbReference type="Pfam" id="PF01263">
    <property type="entry name" value="Aldose_epim"/>
    <property type="match status" value="1"/>
</dbReference>
<feature type="compositionally biased region" description="Low complexity" evidence="1">
    <location>
        <begin position="19"/>
        <end position="36"/>
    </location>
</feature>